<protein>
    <submittedName>
        <fullName evidence="3">Uncharacterized protein</fullName>
    </submittedName>
</protein>
<gene>
    <name evidence="3" type="ORF">A4U43_C01F32600</name>
</gene>
<name>A0A5P1FXB1_ASPOF</name>
<feature type="region of interest" description="Disordered" evidence="1">
    <location>
        <begin position="27"/>
        <end position="116"/>
    </location>
</feature>
<keyword evidence="4" id="KW-1185">Reference proteome</keyword>
<dbReference type="Proteomes" id="UP000243459">
    <property type="component" value="Chromosome 1"/>
</dbReference>
<dbReference type="Gramene" id="ONK81760">
    <property type="protein sequence ID" value="ONK81760"/>
    <property type="gene ID" value="A4U43_C01F32600"/>
</dbReference>
<evidence type="ECO:0000256" key="1">
    <source>
        <dbReference type="SAM" id="MobiDB-lite"/>
    </source>
</evidence>
<dbReference type="AlphaFoldDB" id="A0A5P1FXB1"/>
<evidence type="ECO:0000313" key="3">
    <source>
        <dbReference type="EMBL" id="ONK81760.1"/>
    </source>
</evidence>
<evidence type="ECO:0000313" key="4">
    <source>
        <dbReference type="Proteomes" id="UP000243459"/>
    </source>
</evidence>
<evidence type="ECO:0000256" key="2">
    <source>
        <dbReference type="SAM" id="SignalP"/>
    </source>
</evidence>
<feature type="compositionally biased region" description="Polar residues" evidence="1">
    <location>
        <begin position="79"/>
        <end position="90"/>
    </location>
</feature>
<proteinExistence type="predicted"/>
<dbReference type="EMBL" id="CM007381">
    <property type="protein sequence ID" value="ONK81760.1"/>
    <property type="molecule type" value="Genomic_DNA"/>
</dbReference>
<organism evidence="3 4">
    <name type="scientific">Asparagus officinalis</name>
    <name type="common">Garden asparagus</name>
    <dbReference type="NCBI Taxonomy" id="4686"/>
    <lineage>
        <taxon>Eukaryota</taxon>
        <taxon>Viridiplantae</taxon>
        <taxon>Streptophyta</taxon>
        <taxon>Embryophyta</taxon>
        <taxon>Tracheophyta</taxon>
        <taxon>Spermatophyta</taxon>
        <taxon>Magnoliopsida</taxon>
        <taxon>Liliopsida</taxon>
        <taxon>Asparagales</taxon>
        <taxon>Asparagaceae</taxon>
        <taxon>Asparagoideae</taxon>
        <taxon>Asparagus</taxon>
    </lineage>
</organism>
<reference evidence="4" key="1">
    <citation type="journal article" date="2017" name="Nat. Commun.">
        <title>The asparagus genome sheds light on the origin and evolution of a young Y chromosome.</title>
        <authorList>
            <person name="Harkess A."/>
            <person name="Zhou J."/>
            <person name="Xu C."/>
            <person name="Bowers J.E."/>
            <person name="Van der Hulst R."/>
            <person name="Ayyampalayam S."/>
            <person name="Mercati F."/>
            <person name="Riccardi P."/>
            <person name="McKain M.R."/>
            <person name="Kakrana A."/>
            <person name="Tang H."/>
            <person name="Ray J."/>
            <person name="Groenendijk J."/>
            <person name="Arikit S."/>
            <person name="Mathioni S.M."/>
            <person name="Nakano M."/>
            <person name="Shan H."/>
            <person name="Telgmann-Rauber A."/>
            <person name="Kanno A."/>
            <person name="Yue Z."/>
            <person name="Chen H."/>
            <person name="Li W."/>
            <person name="Chen Y."/>
            <person name="Xu X."/>
            <person name="Zhang Y."/>
            <person name="Luo S."/>
            <person name="Chen H."/>
            <person name="Gao J."/>
            <person name="Mao Z."/>
            <person name="Pires J.C."/>
            <person name="Luo M."/>
            <person name="Kudrna D."/>
            <person name="Wing R.A."/>
            <person name="Meyers B.C."/>
            <person name="Yi K."/>
            <person name="Kong H."/>
            <person name="Lavrijsen P."/>
            <person name="Sunseri F."/>
            <person name="Falavigna A."/>
            <person name="Ye Y."/>
            <person name="Leebens-Mack J.H."/>
            <person name="Chen G."/>
        </authorList>
    </citation>
    <scope>NUCLEOTIDE SEQUENCE [LARGE SCALE GENOMIC DNA]</scope>
    <source>
        <strain evidence="4">cv. DH0086</strain>
    </source>
</reference>
<feature type="region of interest" description="Disordered" evidence="1">
    <location>
        <begin position="140"/>
        <end position="258"/>
    </location>
</feature>
<feature type="chain" id="PRO_5024361338" evidence="2">
    <location>
        <begin position="26"/>
        <end position="258"/>
    </location>
</feature>
<keyword evidence="2" id="KW-0732">Signal</keyword>
<sequence length="258" mass="27868">MRQRRRRENACWRLLCCLCNSIIEAEKGERSPPRAPLRTIKRPSKPQQPQPSFNRPSPTLPDFRPPLVDFEEDGPPANFSANGPQEQRAQPNYFGPSPGLDGFRPPDTGPSERPNVNVHDADGPIVLPMVPPVVQDSFAETRPATYPGNGPPLFSGNGPMYPPSVQDLEEDTRPPLFSGNGPSERPNVNVHDADGPIVLPMVPPVVQDSFAETSPATYPGNGPGAQFAGPTERPEVMPGGGPSYGGPFVPRFSPPDVD</sequence>
<feature type="signal peptide" evidence="2">
    <location>
        <begin position="1"/>
        <end position="25"/>
    </location>
</feature>
<accession>A0A5P1FXB1</accession>